<evidence type="ECO:0000313" key="2">
    <source>
        <dbReference type="Proteomes" id="UP000290407"/>
    </source>
</evidence>
<dbReference type="EMBL" id="SBLB01000008">
    <property type="protein sequence ID" value="RYC67436.1"/>
    <property type="molecule type" value="Genomic_DNA"/>
</dbReference>
<protein>
    <submittedName>
        <fullName evidence="1">TIGR00266 family protein</fullName>
    </submittedName>
</protein>
<dbReference type="InterPro" id="IPR016031">
    <property type="entry name" value="Trp_RNA-bd_attenuator-like_dom"/>
</dbReference>
<dbReference type="InterPro" id="IPR036983">
    <property type="entry name" value="AIM24_sf"/>
</dbReference>
<gene>
    <name evidence="1" type="ORF">EQG79_25375</name>
</gene>
<reference evidence="1 2" key="1">
    <citation type="submission" date="2019-01" db="EMBL/GenBank/DDBJ databases">
        <title>Spirosoma flava sp. nov., a propanil-degrading bacterium isolated from herbicide-contaminated soil.</title>
        <authorList>
            <person name="Zhang L."/>
            <person name="Jiang J.-D."/>
        </authorList>
    </citation>
    <scope>NUCLEOTIDE SEQUENCE [LARGE SCALE GENOMIC DNA]</scope>
    <source>
        <strain evidence="1 2">TY50</strain>
    </source>
</reference>
<dbReference type="InterPro" id="IPR002838">
    <property type="entry name" value="AIM24"/>
</dbReference>
<organism evidence="1 2">
    <name type="scientific">Spirosoma sordidisoli</name>
    <dbReference type="NCBI Taxonomy" id="2502893"/>
    <lineage>
        <taxon>Bacteria</taxon>
        <taxon>Pseudomonadati</taxon>
        <taxon>Bacteroidota</taxon>
        <taxon>Cytophagia</taxon>
        <taxon>Cytophagales</taxon>
        <taxon>Cytophagaceae</taxon>
        <taxon>Spirosoma</taxon>
    </lineage>
</organism>
<keyword evidence="2" id="KW-1185">Reference proteome</keyword>
<name>A0A4Q2UEU0_9BACT</name>
<dbReference type="Proteomes" id="UP000290407">
    <property type="component" value="Unassembled WGS sequence"/>
</dbReference>
<dbReference type="PANTHER" id="PTHR43657:SF1">
    <property type="entry name" value="ALTERED INHERITANCE OF MITOCHONDRIA PROTEIN 24, MITOCHONDRIAL"/>
    <property type="match status" value="1"/>
</dbReference>
<dbReference type="Pfam" id="PF01987">
    <property type="entry name" value="AIM24"/>
    <property type="match status" value="1"/>
</dbReference>
<dbReference type="AlphaFoldDB" id="A0A4Q2UEU0"/>
<dbReference type="SUPFAM" id="SSF51219">
    <property type="entry name" value="TRAP-like"/>
    <property type="match status" value="1"/>
</dbReference>
<evidence type="ECO:0000313" key="1">
    <source>
        <dbReference type="EMBL" id="RYC67436.1"/>
    </source>
</evidence>
<dbReference type="NCBIfam" id="TIGR00266">
    <property type="entry name" value="TIGR00266 family protein"/>
    <property type="match status" value="1"/>
</dbReference>
<dbReference type="Gene3D" id="3.60.160.10">
    <property type="entry name" value="Mitochondrial biogenesis AIM24"/>
    <property type="match status" value="1"/>
</dbReference>
<sequence>MYSHEIDYKIIGEDIQIVEIELDPNETVIAEAGSMLYMEDGIQFETKMGDGSQPDQGLMGKLFQAGSRLLTGESLFMTHFTNRGNGKRKVTFAAPYPGTVMPLNLANIFGNTIIVQKDAFLCAALGTRLSIHLNQKLGAGFFGGEGFILQKVQGDGMAFIHAGGVVIERTLNNELLRVDTGCVVGFEPSVSFDIQRSGGLKSMIFGGEGLFLATLRGSGKVWIQSMPISKLVQRLSPGGGQANKESGSVLGQLGGLLD</sequence>
<dbReference type="RefSeq" id="WP_077923655.1">
    <property type="nucleotide sequence ID" value="NZ_SBLB01000008.1"/>
</dbReference>
<accession>A0A4Q2UEU0</accession>
<proteinExistence type="predicted"/>
<comment type="caution">
    <text evidence="1">The sequence shown here is derived from an EMBL/GenBank/DDBJ whole genome shotgun (WGS) entry which is preliminary data.</text>
</comment>
<dbReference type="PANTHER" id="PTHR43657">
    <property type="entry name" value="TRYPTOPHAN RNA-BINDING ATTENUATOR PROTEIN-LIKE PROTEIN"/>
    <property type="match status" value="1"/>
</dbReference>